<dbReference type="Proteomes" id="UP000298471">
    <property type="component" value="Unassembled WGS sequence"/>
</dbReference>
<evidence type="ECO:0000313" key="1">
    <source>
        <dbReference type="EMBL" id="TGE23410.1"/>
    </source>
</evidence>
<organism evidence="1 2">
    <name type="scientific">Hymenobacter metallicola</name>
    <dbReference type="NCBI Taxonomy" id="2563114"/>
    <lineage>
        <taxon>Bacteria</taxon>
        <taxon>Pseudomonadati</taxon>
        <taxon>Bacteroidota</taxon>
        <taxon>Cytophagia</taxon>
        <taxon>Cytophagales</taxon>
        <taxon>Hymenobacteraceae</taxon>
        <taxon>Hymenobacter</taxon>
    </lineage>
</organism>
<gene>
    <name evidence="1" type="ORF">E5K02_19640</name>
</gene>
<evidence type="ECO:0000313" key="2">
    <source>
        <dbReference type="Proteomes" id="UP000298471"/>
    </source>
</evidence>
<protein>
    <submittedName>
        <fullName evidence="1">Uncharacterized protein</fullName>
    </submittedName>
</protein>
<name>A0A4Z0Q050_9BACT</name>
<sequence length="136" mass="15044">MSQKEFTAYVISHLLKRFPQFRKVGTSASDDTSTIACPSSHANLMLWVSTENREITVGLTGNTAAADWHTHMSQVGAATPDEEMQAAVQLLSGILTDQEVIVYSSLLGYFLPADIADIYDYQQPAEIISVFRWSDL</sequence>
<reference evidence="1 2" key="1">
    <citation type="submission" date="2019-04" db="EMBL/GenBank/DDBJ databases">
        <authorList>
            <person name="Feng G."/>
            <person name="Zhang J."/>
            <person name="Zhu H."/>
        </authorList>
    </citation>
    <scope>NUCLEOTIDE SEQUENCE [LARGE SCALE GENOMIC DNA]</scope>
    <source>
        <strain evidence="1 2">9PBR-1</strain>
    </source>
</reference>
<accession>A0A4Z0Q050</accession>
<proteinExistence type="predicted"/>
<dbReference type="AlphaFoldDB" id="A0A4Z0Q050"/>
<keyword evidence="2" id="KW-1185">Reference proteome</keyword>
<dbReference type="OrthoDB" id="676831at2"/>
<dbReference type="RefSeq" id="WP_135397088.1">
    <property type="nucleotide sequence ID" value="NZ_SRMB01000004.1"/>
</dbReference>
<comment type="caution">
    <text evidence="1">The sequence shown here is derived from an EMBL/GenBank/DDBJ whole genome shotgun (WGS) entry which is preliminary data.</text>
</comment>
<dbReference type="EMBL" id="SRMB01000004">
    <property type="protein sequence ID" value="TGE23410.1"/>
    <property type="molecule type" value="Genomic_DNA"/>
</dbReference>